<feature type="transmembrane region" description="Helical" evidence="1">
    <location>
        <begin position="318"/>
        <end position="338"/>
    </location>
</feature>
<feature type="transmembrane region" description="Helical" evidence="1">
    <location>
        <begin position="455"/>
        <end position="475"/>
    </location>
</feature>
<dbReference type="SUPFAM" id="SSF103473">
    <property type="entry name" value="MFS general substrate transporter"/>
    <property type="match status" value="1"/>
</dbReference>
<dbReference type="InterPro" id="IPR036259">
    <property type="entry name" value="MFS_trans_sf"/>
</dbReference>
<keyword evidence="1" id="KW-0812">Transmembrane</keyword>
<evidence type="ECO:0008006" key="4">
    <source>
        <dbReference type="Google" id="ProtNLM"/>
    </source>
</evidence>
<feature type="transmembrane region" description="Helical" evidence="1">
    <location>
        <begin position="391"/>
        <end position="409"/>
    </location>
</feature>
<sequence>MQATASRLAASPRSPCFCTATRRHCLQPPSQQLCTKPPRRLRLDRRRSSAWRPAATAVPAPHGIPDAAAAPHKPGKRLLAALLAPLSDPAANAKLLALCTAQMLGSVATLMHESYLAVYLTDVLHMSHTQIGSLQGAAQLFSKGSGSVSGILADVVTPARMVILGAALTALNKPMYAASGAVAALGGTAACLWWVTFAKIFDRAAKGIREAPSKALIGELAASSGDSPTAAFGLRQSMALLGASAGATVASLALALTGGNYPLTFALSTVPAVLALLLLSAAFGPGSRGAAAASKSGTAAAEESETGPVSLGTKARGLLGALRPAYWQALAVVAVLYVGRFDATFALLRAKGVLGAGFVPYLVPAVGITQVLLAAPLGLRAKSSVAARNATLLAGMAALVGADLCFAFLPSLPGILAGALLLGLHMAATHGVSVAMLSSYIPAQPVPGLGRLSGTAWALTDLLLGGVLAVANLLAGRLNDLTLSRGWGAIGCFLGGAVGCSLAMALLAAFAWKGELGRDDLLPGAAAGAPAAAAPSA</sequence>
<feature type="transmembrane region" description="Helical" evidence="1">
    <location>
        <begin position="238"/>
        <end position="257"/>
    </location>
</feature>
<keyword evidence="1" id="KW-1133">Transmembrane helix</keyword>
<dbReference type="PANTHER" id="PTHR23518">
    <property type="entry name" value="C-METHYLTRANSFERASE"/>
    <property type="match status" value="1"/>
</dbReference>
<feature type="transmembrane region" description="Helical" evidence="1">
    <location>
        <begin position="263"/>
        <end position="283"/>
    </location>
</feature>
<feature type="transmembrane region" description="Helical" evidence="1">
    <location>
        <begin position="176"/>
        <end position="196"/>
    </location>
</feature>
<keyword evidence="3" id="KW-1185">Reference proteome</keyword>
<protein>
    <recommendedName>
        <fullName evidence="4">MFS transporter</fullName>
    </recommendedName>
</protein>
<comment type="caution">
    <text evidence="2">The sequence shown here is derived from an EMBL/GenBank/DDBJ whole genome shotgun (WGS) entry which is preliminary data.</text>
</comment>
<dbReference type="Gene3D" id="1.20.1250.20">
    <property type="entry name" value="MFS general substrate transporter like domains"/>
    <property type="match status" value="1"/>
</dbReference>
<reference evidence="2" key="1">
    <citation type="submission" date="2020-11" db="EMBL/GenBank/DDBJ databases">
        <title>Chlorella ohadii genome sequencing and assembly.</title>
        <authorList>
            <person name="Murik O."/>
            <person name="Treves H."/>
            <person name="Kedem I."/>
            <person name="Shotland Y."/>
            <person name="Kaplan A."/>
        </authorList>
    </citation>
    <scope>NUCLEOTIDE SEQUENCE</scope>
    <source>
        <strain evidence="2">1</strain>
    </source>
</reference>
<dbReference type="Proteomes" id="UP001205105">
    <property type="component" value="Unassembled WGS sequence"/>
</dbReference>
<evidence type="ECO:0000256" key="1">
    <source>
        <dbReference type="SAM" id="Phobius"/>
    </source>
</evidence>
<dbReference type="PANTHER" id="PTHR23518:SF2">
    <property type="entry name" value="MAJOR FACILITATOR SUPERFAMILY TRANSPORTER"/>
    <property type="match status" value="1"/>
</dbReference>
<evidence type="ECO:0000313" key="3">
    <source>
        <dbReference type="Proteomes" id="UP001205105"/>
    </source>
</evidence>
<keyword evidence="1" id="KW-0472">Membrane</keyword>
<feature type="transmembrane region" description="Helical" evidence="1">
    <location>
        <begin position="487"/>
        <end position="512"/>
    </location>
</feature>
<proteinExistence type="predicted"/>
<accession>A0AAD5DNH7</accession>
<dbReference type="EMBL" id="JADXDR010000065">
    <property type="protein sequence ID" value="KAI7841262.1"/>
    <property type="molecule type" value="Genomic_DNA"/>
</dbReference>
<dbReference type="AlphaFoldDB" id="A0AAD5DNH7"/>
<name>A0AAD5DNH7_9CHLO</name>
<organism evidence="2 3">
    <name type="scientific">Chlorella ohadii</name>
    <dbReference type="NCBI Taxonomy" id="2649997"/>
    <lineage>
        <taxon>Eukaryota</taxon>
        <taxon>Viridiplantae</taxon>
        <taxon>Chlorophyta</taxon>
        <taxon>core chlorophytes</taxon>
        <taxon>Trebouxiophyceae</taxon>
        <taxon>Chlorellales</taxon>
        <taxon>Chlorellaceae</taxon>
        <taxon>Chlorella clade</taxon>
        <taxon>Chlorella</taxon>
    </lineage>
</organism>
<evidence type="ECO:0000313" key="2">
    <source>
        <dbReference type="EMBL" id="KAI7841262.1"/>
    </source>
</evidence>
<feature type="transmembrane region" description="Helical" evidence="1">
    <location>
        <begin position="415"/>
        <end position="443"/>
    </location>
</feature>
<gene>
    <name evidence="2" type="ORF">COHA_005035</name>
</gene>
<feature type="transmembrane region" description="Helical" evidence="1">
    <location>
        <begin position="358"/>
        <end position="379"/>
    </location>
</feature>